<organism evidence="2">
    <name type="scientific">Arion vulgaris</name>
    <dbReference type="NCBI Taxonomy" id="1028688"/>
    <lineage>
        <taxon>Eukaryota</taxon>
        <taxon>Metazoa</taxon>
        <taxon>Spiralia</taxon>
        <taxon>Lophotrochozoa</taxon>
        <taxon>Mollusca</taxon>
        <taxon>Gastropoda</taxon>
        <taxon>Heterobranchia</taxon>
        <taxon>Euthyneura</taxon>
        <taxon>Panpulmonata</taxon>
        <taxon>Eupulmonata</taxon>
        <taxon>Stylommatophora</taxon>
        <taxon>Helicina</taxon>
        <taxon>Arionoidea</taxon>
        <taxon>Arionidae</taxon>
        <taxon>Arion</taxon>
    </lineage>
</organism>
<reference evidence="2" key="1">
    <citation type="submission" date="2014-12" db="EMBL/GenBank/DDBJ databases">
        <title>Insight into the proteome of Arion vulgaris.</title>
        <authorList>
            <person name="Aradska J."/>
            <person name="Bulat T."/>
            <person name="Smidak R."/>
            <person name="Sarate P."/>
            <person name="Gangsoo J."/>
            <person name="Sialana F."/>
            <person name="Bilban M."/>
            <person name="Lubec G."/>
        </authorList>
    </citation>
    <scope>NUCLEOTIDE SEQUENCE</scope>
    <source>
        <tissue evidence="2">Skin</tissue>
    </source>
</reference>
<dbReference type="GO" id="GO:0005758">
    <property type="term" value="C:mitochondrial intermembrane space"/>
    <property type="evidence" value="ECO:0007669"/>
    <property type="project" value="InterPro"/>
</dbReference>
<name>A0A0B7A4D5_9EUPU</name>
<evidence type="ECO:0000313" key="2">
    <source>
        <dbReference type="EMBL" id="CEK75462.1"/>
    </source>
</evidence>
<gene>
    <name evidence="2" type="primary">ORF95650</name>
</gene>
<dbReference type="GO" id="GO:0033617">
    <property type="term" value="P:mitochondrial respiratory chain complex IV assembly"/>
    <property type="evidence" value="ECO:0007669"/>
    <property type="project" value="InterPro"/>
</dbReference>
<accession>A0A0B7A4D5</accession>
<feature type="non-terminal residue" evidence="2">
    <location>
        <position position="1"/>
    </location>
</feature>
<sequence length="87" mass="9907">NQNKVLPYVESTPNTTRMSGSRGHDRTVKPSNDDDEEDPVDAMINKTGCLQLHIAVQECIGEKKDWRECQKEVAEFRKCIEAGMKKK</sequence>
<dbReference type="AlphaFoldDB" id="A0A0B7A4D5"/>
<feature type="region of interest" description="Disordered" evidence="1">
    <location>
        <begin position="1"/>
        <end position="40"/>
    </location>
</feature>
<dbReference type="PANTHER" id="PTHR13639">
    <property type="entry name" value="CYTOCHROME C OXIDASE ASSEMBLY FACTOR 4 HOMOLOG, MITOCHONDRIAL"/>
    <property type="match status" value="1"/>
</dbReference>
<dbReference type="PANTHER" id="PTHR13639:SF2">
    <property type="entry name" value="CYTOCHROME C OXIDASE ASSEMBLY FACTOR 4 HOMOLOG, MITOCHONDRIAL"/>
    <property type="match status" value="1"/>
</dbReference>
<dbReference type="InterPro" id="IPR039870">
    <property type="entry name" value="Coa4-like"/>
</dbReference>
<evidence type="ECO:0000256" key="1">
    <source>
        <dbReference type="SAM" id="MobiDB-lite"/>
    </source>
</evidence>
<evidence type="ECO:0008006" key="3">
    <source>
        <dbReference type="Google" id="ProtNLM"/>
    </source>
</evidence>
<feature type="compositionally biased region" description="Basic and acidic residues" evidence="1">
    <location>
        <begin position="22"/>
        <end position="32"/>
    </location>
</feature>
<proteinExistence type="predicted"/>
<dbReference type="EMBL" id="HACG01028597">
    <property type="protein sequence ID" value="CEK75462.1"/>
    <property type="molecule type" value="Transcribed_RNA"/>
</dbReference>
<protein>
    <recommendedName>
        <fullName evidence="3">CHCH domain-containing protein</fullName>
    </recommendedName>
</protein>